<dbReference type="SMART" id="SM00388">
    <property type="entry name" value="HisKA"/>
    <property type="match status" value="1"/>
</dbReference>
<evidence type="ECO:0000256" key="13">
    <source>
        <dbReference type="ARBA" id="ARBA00023136"/>
    </source>
</evidence>
<evidence type="ECO:0000256" key="6">
    <source>
        <dbReference type="ARBA" id="ARBA00022679"/>
    </source>
</evidence>
<keyword evidence="9 14" id="KW-0418">Kinase</keyword>
<comment type="subcellular location">
    <subcellularLocation>
        <location evidence="2">Cell membrane</location>
        <topology evidence="2">Multi-pass membrane protein</topology>
    </subcellularLocation>
</comment>
<protein>
    <recommendedName>
        <fullName evidence="3">histidine kinase</fullName>
        <ecNumber evidence="3">2.7.13.3</ecNumber>
    </recommendedName>
</protein>
<dbReference type="Proteomes" id="UP000190951">
    <property type="component" value="Chromosome"/>
</dbReference>
<dbReference type="Pfam" id="PF00512">
    <property type="entry name" value="HisKA"/>
    <property type="match status" value="1"/>
</dbReference>
<name>A0A1S8MGK0_9CLOT</name>
<dbReference type="EMBL" id="CP096983">
    <property type="protein sequence ID" value="URZ12853.1"/>
    <property type="molecule type" value="Genomic_DNA"/>
</dbReference>
<evidence type="ECO:0000256" key="5">
    <source>
        <dbReference type="ARBA" id="ARBA00022553"/>
    </source>
</evidence>
<dbReference type="InterPro" id="IPR005467">
    <property type="entry name" value="His_kinase_dom"/>
</dbReference>
<evidence type="ECO:0000256" key="1">
    <source>
        <dbReference type="ARBA" id="ARBA00000085"/>
    </source>
</evidence>
<dbReference type="GO" id="GO:0005886">
    <property type="term" value="C:plasma membrane"/>
    <property type="evidence" value="ECO:0007669"/>
    <property type="project" value="UniProtKB-SubCell"/>
</dbReference>
<dbReference type="PANTHER" id="PTHR45528">
    <property type="entry name" value="SENSOR HISTIDINE KINASE CPXA"/>
    <property type="match status" value="1"/>
</dbReference>
<evidence type="ECO:0000256" key="11">
    <source>
        <dbReference type="ARBA" id="ARBA00022989"/>
    </source>
</evidence>
<organism evidence="14 15">
    <name type="scientific">Clostridium felsineum</name>
    <dbReference type="NCBI Taxonomy" id="36839"/>
    <lineage>
        <taxon>Bacteria</taxon>
        <taxon>Bacillati</taxon>
        <taxon>Bacillota</taxon>
        <taxon>Clostridia</taxon>
        <taxon>Eubacteriales</taxon>
        <taxon>Clostridiaceae</taxon>
        <taxon>Clostridium</taxon>
    </lineage>
</organism>
<dbReference type="PROSITE" id="PS50109">
    <property type="entry name" value="HIS_KIN"/>
    <property type="match status" value="1"/>
</dbReference>
<dbReference type="Gene3D" id="1.10.287.130">
    <property type="match status" value="1"/>
</dbReference>
<accession>A0A1S8MGK0</accession>
<keyword evidence="8" id="KW-0547">Nucleotide-binding</keyword>
<keyword evidence="12" id="KW-0902">Two-component regulatory system</keyword>
<evidence type="ECO:0000256" key="12">
    <source>
        <dbReference type="ARBA" id="ARBA00023012"/>
    </source>
</evidence>
<evidence type="ECO:0000256" key="9">
    <source>
        <dbReference type="ARBA" id="ARBA00022777"/>
    </source>
</evidence>
<dbReference type="InterPro" id="IPR003594">
    <property type="entry name" value="HATPase_dom"/>
</dbReference>
<dbReference type="Pfam" id="PF00672">
    <property type="entry name" value="HAMP"/>
    <property type="match status" value="1"/>
</dbReference>
<proteinExistence type="predicted"/>
<evidence type="ECO:0000313" key="15">
    <source>
        <dbReference type="Proteomes" id="UP000190951"/>
    </source>
</evidence>
<dbReference type="RefSeq" id="WP_077832266.1">
    <property type="nucleotide sequence ID" value="NZ_CP096983.1"/>
</dbReference>
<keyword evidence="15" id="KW-1185">Reference proteome</keyword>
<comment type="catalytic activity">
    <reaction evidence="1">
        <text>ATP + protein L-histidine = ADP + protein N-phospho-L-histidine.</text>
        <dbReference type="EC" id="2.7.13.3"/>
    </reaction>
</comment>
<keyword evidence="5" id="KW-0597">Phosphoprotein</keyword>
<dbReference type="CDD" id="cd00075">
    <property type="entry name" value="HATPase"/>
    <property type="match status" value="1"/>
</dbReference>
<dbReference type="SMART" id="SM00387">
    <property type="entry name" value="HATPase_c"/>
    <property type="match status" value="1"/>
</dbReference>
<keyword evidence="13" id="KW-0472">Membrane</keyword>
<keyword evidence="11" id="KW-1133">Transmembrane helix</keyword>
<evidence type="ECO:0000256" key="8">
    <source>
        <dbReference type="ARBA" id="ARBA00022741"/>
    </source>
</evidence>
<reference evidence="14 15" key="1">
    <citation type="submission" date="2022-04" db="EMBL/GenBank/DDBJ databases">
        <title>Genome sequence of C. roseum typestrain.</title>
        <authorList>
            <person name="Poehlein A."/>
            <person name="Schoch T."/>
            <person name="Duerre P."/>
            <person name="Daniel R."/>
        </authorList>
    </citation>
    <scope>NUCLEOTIDE SEQUENCE [LARGE SCALE GENOMIC DNA]</scope>
    <source>
        <strain evidence="14 15">DSM 7320</strain>
    </source>
</reference>
<dbReference type="FunFam" id="1.10.287.130:FF:000001">
    <property type="entry name" value="Two-component sensor histidine kinase"/>
    <property type="match status" value="1"/>
</dbReference>
<dbReference type="SUPFAM" id="SSF47384">
    <property type="entry name" value="Homodimeric domain of signal transducing histidine kinase"/>
    <property type="match status" value="1"/>
</dbReference>
<keyword evidence="10" id="KW-0067">ATP-binding</keyword>
<dbReference type="PRINTS" id="PR00344">
    <property type="entry name" value="BCTRLSENSOR"/>
</dbReference>
<dbReference type="InterPro" id="IPR003661">
    <property type="entry name" value="HisK_dim/P_dom"/>
</dbReference>
<evidence type="ECO:0000256" key="10">
    <source>
        <dbReference type="ARBA" id="ARBA00022840"/>
    </source>
</evidence>
<dbReference type="AlphaFoldDB" id="A0A1S8MGK0"/>
<sequence length="493" mass="56301">MKKLLIFKEKSLKWQLLRRMFLLLVCFLVILEIFQYFFLKQYLIRTREQLLESRISNVCHIVDTTNSENTLKKNLFFILKNSIYFNTSASVIDKDGNTLLSFTNNKSSIPDTPPSKVSPDGPKLSPYEYKLILKRQGNLDGYSLIKNKHGDLQITIWRKIGKLNSPSGLIQLSTPFSSVSPLLYKQLYIYILACTLILILSIIIGGSLIKHTLTPLFNITDTLKDITIGDLNKRLPENNNQIEINQLSNAFNTMFSGIESSFNREKQLKKQMQQFVSDASHELRTPLTSIRGFVEVLLMGSYKDEKKLKFALNTILTENNRLTELVNNLLTLTRLDKGIYTEMVKQNMKNIIEEIYPQLKILASNRQLILNIHDNNTYFLGNKNQIKQVIFNIVQNSINYTDPENGIITISLYTENNFLVLKLSDNGVGISEEDLAHIFDRFFRSEVHRSRASGGCGLGLSIAKSIIEGHSGEISAKSTLRHGTSFYIKLKIL</sequence>
<evidence type="ECO:0000256" key="3">
    <source>
        <dbReference type="ARBA" id="ARBA00012438"/>
    </source>
</evidence>
<evidence type="ECO:0000256" key="7">
    <source>
        <dbReference type="ARBA" id="ARBA00022692"/>
    </source>
</evidence>
<evidence type="ECO:0000256" key="4">
    <source>
        <dbReference type="ARBA" id="ARBA00022475"/>
    </source>
</evidence>
<dbReference type="SUPFAM" id="SSF158472">
    <property type="entry name" value="HAMP domain-like"/>
    <property type="match status" value="1"/>
</dbReference>
<dbReference type="KEGG" id="crw:CROST_035980"/>
<dbReference type="STRING" id="84029.CROST_38720"/>
<dbReference type="FunFam" id="3.30.565.10:FF:000006">
    <property type="entry name" value="Sensor histidine kinase WalK"/>
    <property type="match status" value="1"/>
</dbReference>
<dbReference type="CDD" id="cd00082">
    <property type="entry name" value="HisKA"/>
    <property type="match status" value="1"/>
</dbReference>
<dbReference type="InterPro" id="IPR003660">
    <property type="entry name" value="HAMP_dom"/>
</dbReference>
<dbReference type="GO" id="GO:0005524">
    <property type="term" value="F:ATP binding"/>
    <property type="evidence" value="ECO:0007669"/>
    <property type="project" value="UniProtKB-KW"/>
</dbReference>
<dbReference type="PANTHER" id="PTHR45528:SF1">
    <property type="entry name" value="SENSOR HISTIDINE KINASE CPXA"/>
    <property type="match status" value="1"/>
</dbReference>
<gene>
    <name evidence="14" type="primary">rcsC_9</name>
    <name evidence="14" type="ORF">CROST_035980</name>
</gene>
<dbReference type="GO" id="GO:0000155">
    <property type="term" value="F:phosphorelay sensor kinase activity"/>
    <property type="evidence" value="ECO:0007669"/>
    <property type="project" value="InterPro"/>
</dbReference>
<dbReference type="InterPro" id="IPR036097">
    <property type="entry name" value="HisK_dim/P_sf"/>
</dbReference>
<evidence type="ECO:0000313" key="14">
    <source>
        <dbReference type="EMBL" id="URZ12853.1"/>
    </source>
</evidence>
<dbReference type="SMART" id="SM00304">
    <property type="entry name" value="HAMP"/>
    <property type="match status" value="1"/>
</dbReference>
<dbReference type="CDD" id="cd06225">
    <property type="entry name" value="HAMP"/>
    <property type="match status" value="1"/>
</dbReference>
<keyword evidence="4" id="KW-1003">Cell membrane</keyword>
<dbReference type="InterPro" id="IPR004358">
    <property type="entry name" value="Sig_transdc_His_kin-like_C"/>
</dbReference>
<dbReference type="Pfam" id="PF02518">
    <property type="entry name" value="HATPase_c"/>
    <property type="match status" value="1"/>
</dbReference>
<dbReference type="InterPro" id="IPR050398">
    <property type="entry name" value="HssS/ArlS-like"/>
</dbReference>
<dbReference type="EC" id="2.7.13.3" evidence="3"/>
<dbReference type="PROSITE" id="PS50885">
    <property type="entry name" value="HAMP"/>
    <property type="match status" value="1"/>
</dbReference>
<dbReference type="SUPFAM" id="SSF55874">
    <property type="entry name" value="ATPase domain of HSP90 chaperone/DNA topoisomerase II/histidine kinase"/>
    <property type="match status" value="1"/>
</dbReference>
<keyword evidence="7" id="KW-0812">Transmembrane</keyword>
<dbReference type="InterPro" id="IPR036890">
    <property type="entry name" value="HATPase_C_sf"/>
</dbReference>
<evidence type="ECO:0000256" key="2">
    <source>
        <dbReference type="ARBA" id="ARBA00004651"/>
    </source>
</evidence>
<dbReference type="Gene3D" id="6.10.340.10">
    <property type="match status" value="1"/>
</dbReference>
<dbReference type="Gene3D" id="3.30.565.10">
    <property type="entry name" value="Histidine kinase-like ATPase, C-terminal domain"/>
    <property type="match status" value="1"/>
</dbReference>
<keyword evidence="6 14" id="KW-0808">Transferase</keyword>